<evidence type="ECO:0000313" key="1">
    <source>
        <dbReference type="EMBL" id="ESZ96487.1"/>
    </source>
</evidence>
<protein>
    <submittedName>
        <fullName evidence="1">Uncharacterized protein</fullName>
    </submittedName>
</protein>
<gene>
    <name evidence="1" type="ORF">SBOR_3109</name>
</gene>
<evidence type="ECO:0000313" key="2">
    <source>
        <dbReference type="Proteomes" id="UP000019487"/>
    </source>
</evidence>
<reference evidence="1 2" key="1">
    <citation type="journal article" date="2014" name="Genome Announc.">
        <title>Draft genome sequence of Sclerotinia borealis, a psychrophilic plant pathogenic fungus.</title>
        <authorList>
            <person name="Mardanov A.V."/>
            <person name="Beletsky A.V."/>
            <person name="Kadnikov V.V."/>
            <person name="Ignatov A.N."/>
            <person name="Ravin N.V."/>
        </authorList>
    </citation>
    <scope>NUCLEOTIDE SEQUENCE [LARGE SCALE GENOMIC DNA]</scope>
    <source>
        <strain evidence="2">F-4157</strain>
    </source>
</reference>
<proteinExistence type="predicted"/>
<dbReference type="HOGENOM" id="CLU_2211481_0_0_1"/>
<dbReference type="EMBL" id="AYSA01000136">
    <property type="protein sequence ID" value="ESZ96487.1"/>
    <property type="molecule type" value="Genomic_DNA"/>
</dbReference>
<sequence length="107" mass="11928">MEAAMAGAFSSQKISMSLEMATVLESVPPSPESKTPVNQNKQSANILGFDWAAVREKEKEEDRVNAALGRPANWRQYIGTVNSTRLRLTREEGNVSLPIERNRRSPQ</sequence>
<keyword evidence="2" id="KW-1185">Reference proteome</keyword>
<comment type="caution">
    <text evidence="1">The sequence shown here is derived from an EMBL/GenBank/DDBJ whole genome shotgun (WGS) entry which is preliminary data.</text>
</comment>
<dbReference type="AlphaFoldDB" id="W9CIA7"/>
<dbReference type="Proteomes" id="UP000019487">
    <property type="component" value="Unassembled WGS sequence"/>
</dbReference>
<accession>W9CIA7</accession>
<organism evidence="1 2">
    <name type="scientific">Sclerotinia borealis (strain F-4128)</name>
    <dbReference type="NCBI Taxonomy" id="1432307"/>
    <lineage>
        <taxon>Eukaryota</taxon>
        <taxon>Fungi</taxon>
        <taxon>Dikarya</taxon>
        <taxon>Ascomycota</taxon>
        <taxon>Pezizomycotina</taxon>
        <taxon>Leotiomycetes</taxon>
        <taxon>Helotiales</taxon>
        <taxon>Sclerotiniaceae</taxon>
        <taxon>Sclerotinia</taxon>
    </lineage>
</organism>
<name>W9CIA7_SCLBF</name>